<protein>
    <submittedName>
        <fullName evidence="3">Smr/MutS family protein</fullName>
    </submittedName>
</protein>
<dbReference type="EMBL" id="JAATLJ010000001">
    <property type="protein sequence ID" value="NIZ40696.1"/>
    <property type="molecule type" value="Genomic_DNA"/>
</dbReference>
<reference evidence="3 4" key="1">
    <citation type="submission" date="2020-03" db="EMBL/GenBank/DDBJ databases">
        <title>Spirochaetal bacteria isolated from arthropods constitute a novel genus Entomospira genus novum within the order Spirochaetales.</title>
        <authorList>
            <person name="Grana-Miraglia L."/>
            <person name="Sikutova S."/>
            <person name="Fingerle V."/>
            <person name="Sing A."/>
            <person name="Castillo-Ramirez S."/>
            <person name="Margos G."/>
            <person name="Rudolf I."/>
        </authorList>
    </citation>
    <scope>NUCLEOTIDE SEQUENCE [LARGE SCALE GENOMIC DNA]</scope>
    <source>
        <strain evidence="3 4">BR193</strain>
    </source>
</reference>
<dbReference type="Gene3D" id="3.30.1370.110">
    <property type="match status" value="1"/>
</dbReference>
<dbReference type="InterPro" id="IPR002625">
    <property type="entry name" value="Smr_dom"/>
</dbReference>
<dbReference type="PROSITE" id="PS50828">
    <property type="entry name" value="SMR"/>
    <property type="match status" value="1"/>
</dbReference>
<organism evidence="3 4">
    <name type="scientific">Entomospira entomophila</name>
    <dbReference type="NCBI Taxonomy" id="2719988"/>
    <lineage>
        <taxon>Bacteria</taxon>
        <taxon>Pseudomonadati</taxon>
        <taxon>Spirochaetota</taxon>
        <taxon>Spirochaetia</taxon>
        <taxon>Spirochaetales</taxon>
        <taxon>Spirochaetaceae</taxon>
        <taxon>Entomospira</taxon>
    </lineage>
</organism>
<dbReference type="Pfam" id="PF01713">
    <property type="entry name" value="Smr"/>
    <property type="match status" value="1"/>
</dbReference>
<evidence type="ECO:0000313" key="4">
    <source>
        <dbReference type="Proteomes" id="UP000711995"/>
    </source>
</evidence>
<evidence type="ECO:0000256" key="1">
    <source>
        <dbReference type="SAM" id="MobiDB-lite"/>
    </source>
</evidence>
<dbReference type="SUPFAM" id="SSF160443">
    <property type="entry name" value="SMR domain-like"/>
    <property type="match status" value="1"/>
</dbReference>
<dbReference type="AlphaFoldDB" id="A0A968KTU0"/>
<feature type="region of interest" description="Disordered" evidence="1">
    <location>
        <begin position="36"/>
        <end position="58"/>
    </location>
</feature>
<dbReference type="SMART" id="SM00463">
    <property type="entry name" value="SMR"/>
    <property type="match status" value="1"/>
</dbReference>
<keyword evidence="4" id="KW-1185">Reference proteome</keyword>
<evidence type="ECO:0000313" key="3">
    <source>
        <dbReference type="EMBL" id="NIZ40696.1"/>
    </source>
</evidence>
<dbReference type="Proteomes" id="UP000711995">
    <property type="component" value="Unassembled WGS sequence"/>
</dbReference>
<comment type="caution">
    <text evidence="3">The sequence shown here is derived from an EMBL/GenBank/DDBJ whole genome shotgun (WGS) entry which is preliminary data.</text>
</comment>
<sequence length="186" mass="21445">MKKKRSLMEQALELYPPGGMHQNSYTHTRKVYANKNHHNSSRSHIESTQYRTHKPNLSSSKNLSMEEWLEYFPAIEKKDESHHHNPARHQKVNNLKVERELDLHGLSWSEAKAQMDHFIHACQRDGVMAVRIIHGKGKRSSVEGGILRQKTLPYLEQDKRVKKVTQAGYHEGQSGACHVVLKLLAL</sequence>
<dbReference type="PANTHER" id="PTHR35562:SF2">
    <property type="entry name" value="DNA ENDONUCLEASE SMRA-RELATED"/>
    <property type="match status" value="1"/>
</dbReference>
<name>A0A968KTU0_9SPIO</name>
<dbReference type="RefSeq" id="WP_167700280.1">
    <property type="nucleotide sequence ID" value="NZ_CP118174.1"/>
</dbReference>
<proteinExistence type="predicted"/>
<feature type="domain" description="Smr" evidence="2">
    <location>
        <begin position="101"/>
        <end position="182"/>
    </location>
</feature>
<evidence type="ECO:0000259" key="2">
    <source>
        <dbReference type="PROSITE" id="PS50828"/>
    </source>
</evidence>
<accession>A0A968KTU0</accession>
<dbReference type="InterPro" id="IPR036063">
    <property type="entry name" value="Smr_dom_sf"/>
</dbReference>
<feature type="compositionally biased region" description="Polar residues" evidence="1">
    <location>
        <begin position="46"/>
        <end position="58"/>
    </location>
</feature>
<gene>
    <name evidence="3" type="ORF">HCT14_04120</name>
</gene>
<dbReference type="PANTHER" id="PTHR35562">
    <property type="entry name" value="DNA ENDONUCLEASE SMRA-RELATED"/>
    <property type="match status" value="1"/>
</dbReference>